<protein>
    <recommendedName>
        <fullName evidence="1">CheW-like domain-containing protein</fullName>
    </recommendedName>
</protein>
<keyword evidence="3" id="KW-1185">Reference proteome</keyword>
<dbReference type="SMART" id="SM00260">
    <property type="entry name" value="CheW"/>
    <property type="match status" value="1"/>
</dbReference>
<dbReference type="SUPFAM" id="SSF50341">
    <property type="entry name" value="CheW-like"/>
    <property type="match status" value="1"/>
</dbReference>
<proteinExistence type="predicted"/>
<dbReference type="InterPro" id="IPR036061">
    <property type="entry name" value="CheW-like_dom_sf"/>
</dbReference>
<organism evidence="2 3">
    <name type="scientific">Clostridium thermosuccinogenes</name>
    <dbReference type="NCBI Taxonomy" id="84032"/>
    <lineage>
        <taxon>Bacteria</taxon>
        <taxon>Bacillati</taxon>
        <taxon>Bacillota</taxon>
        <taxon>Clostridia</taxon>
        <taxon>Eubacteriales</taxon>
        <taxon>Clostridiaceae</taxon>
        <taxon>Clostridium</taxon>
    </lineage>
</organism>
<dbReference type="GO" id="GO:0005829">
    <property type="term" value="C:cytosol"/>
    <property type="evidence" value="ECO:0007669"/>
    <property type="project" value="TreeGrafter"/>
</dbReference>
<dbReference type="GO" id="GO:0007165">
    <property type="term" value="P:signal transduction"/>
    <property type="evidence" value="ECO:0007669"/>
    <property type="project" value="InterPro"/>
</dbReference>
<dbReference type="AlphaFoldDB" id="A0A2K2FMZ0"/>
<dbReference type="PROSITE" id="PS50851">
    <property type="entry name" value="CHEW"/>
    <property type="match status" value="1"/>
</dbReference>
<dbReference type="PANTHER" id="PTHR22617">
    <property type="entry name" value="CHEMOTAXIS SENSOR HISTIDINE KINASE-RELATED"/>
    <property type="match status" value="1"/>
</dbReference>
<evidence type="ECO:0000259" key="1">
    <source>
        <dbReference type="PROSITE" id="PS50851"/>
    </source>
</evidence>
<gene>
    <name evidence="2" type="ORF">CDQ84_00200</name>
</gene>
<dbReference type="InterPro" id="IPR002545">
    <property type="entry name" value="CheW-lke_dom"/>
</dbReference>
<feature type="domain" description="CheW-like" evidence="1">
    <location>
        <begin position="8"/>
        <end position="146"/>
    </location>
</feature>
<dbReference type="Pfam" id="PF01584">
    <property type="entry name" value="CheW"/>
    <property type="match status" value="1"/>
</dbReference>
<dbReference type="PANTHER" id="PTHR22617:SF23">
    <property type="entry name" value="CHEMOTAXIS PROTEIN CHEW"/>
    <property type="match status" value="1"/>
</dbReference>
<sequence length="146" mass="16407">MGGKKMAGHQLFVFKLDDKYFGIDLESVDQIIPYRKITKIPNMPAYIEGIIPLRDNICTVFNLRKKFNLPAREADESTRIVIANVNSEMIGIIADNTNEIVREYDGKTVVAHENAEESDERYIKGTADIGENHITIIDLSQLVPAA</sequence>
<evidence type="ECO:0000313" key="2">
    <source>
        <dbReference type="EMBL" id="PNU01467.1"/>
    </source>
</evidence>
<dbReference type="Gene3D" id="2.40.50.180">
    <property type="entry name" value="CheA-289, Domain 4"/>
    <property type="match status" value="1"/>
</dbReference>
<name>A0A2K2FMZ0_9CLOT</name>
<evidence type="ECO:0000313" key="3">
    <source>
        <dbReference type="Proteomes" id="UP000236151"/>
    </source>
</evidence>
<dbReference type="KEGG" id="cthd:CDO33_16190"/>
<reference evidence="3" key="1">
    <citation type="submission" date="2017-06" db="EMBL/GenBank/DDBJ databases">
        <title>Investigating the central metabolism of Clostridium thermosuccinogenes.</title>
        <authorList>
            <person name="Koendjbiharie J.G."/>
            <person name="Van Kranenburg R."/>
            <person name="Vriesendorp B."/>
        </authorList>
    </citation>
    <scope>NUCLEOTIDE SEQUENCE [LARGE SCALE GENOMIC DNA]</scope>
    <source>
        <strain evidence="3">DSM 5806</strain>
    </source>
</reference>
<dbReference type="Proteomes" id="UP000236151">
    <property type="component" value="Unassembled WGS sequence"/>
</dbReference>
<dbReference type="EMBL" id="NIOJ01000001">
    <property type="protein sequence ID" value="PNU01467.1"/>
    <property type="molecule type" value="Genomic_DNA"/>
</dbReference>
<dbReference type="InterPro" id="IPR039315">
    <property type="entry name" value="CheW"/>
</dbReference>
<dbReference type="Gene3D" id="2.30.30.40">
    <property type="entry name" value="SH3 Domains"/>
    <property type="match status" value="1"/>
</dbReference>
<comment type="caution">
    <text evidence="2">The sequence shown here is derived from an EMBL/GenBank/DDBJ whole genome shotgun (WGS) entry which is preliminary data.</text>
</comment>
<accession>A0A2K2FMZ0</accession>
<dbReference type="GO" id="GO:0006935">
    <property type="term" value="P:chemotaxis"/>
    <property type="evidence" value="ECO:0007669"/>
    <property type="project" value="InterPro"/>
</dbReference>